<dbReference type="Gene3D" id="3.40.1190.20">
    <property type="match status" value="1"/>
</dbReference>
<sequence length="325" mass="35582">MKPVLCFGEALIDFLNTDKQQDGPLTLNNYRQYPGGAPANAAVAVAKLGGKAYFAGQVGADSFGNFLEQALLAYQVDTRFLAKHSSAKTALAFVTLDQQGDRSFAFYRDKSADVLFSTEQISDHWFNEQPIFHFCSNTLTDDDICITTKTAIKKAKAQQCIVSFDVNLRHNLWPKGAADITRVNELVSISDIIKFSKEELDYLAQGKTDSYLQSCLDHGVSVILVTDGEYPIDIYTADVQQRITAPSVDVVDTTAGGDAFSGALLFAMSQLAQPQLALTSMTVLAKLVQFASYCGAYAVTLPGAFPALPKFVDVQNHWPTELYQR</sequence>
<evidence type="ECO:0000313" key="7">
    <source>
        <dbReference type="EMBL" id="GLX77367.1"/>
    </source>
</evidence>
<keyword evidence="3" id="KW-0547">Nucleotide-binding</keyword>
<dbReference type="SUPFAM" id="SSF53613">
    <property type="entry name" value="Ribokinase-like"/>
    <property type="match status" value="1"/>
</dbReference>
<feature type="domain" description="Carbohydrate kinase PfkB" evidence="6">
    <location>
        <begin position="2"/>
        <end position="309"/>
    </location>
</feature>
<dbReference type="RefSeq" id="WP_284243218.1">
    <property type="nucleotide sequence ID" value="NZ_BSST01000001.1"/>
</dbReference>
<evidence type="ECO:0000256" key="3">
    <source>
        <dbReference type="ARBA" id="ARBA00022741"/>
    </source>
</evidence>
<dbReference type="InterPro" id="IPR002173">
    <property type="entry name" value="Carboh/pur_kinase_PfkB_CS"/>
</dbReference>
<gene>
    <name evidence="7" type="primary">scrK_1</name>
    <name evidence="7" type="ORF">tinsulaeT_07070</name>
</gene>
<dbReference type="InterPro" id="IPR050306">
    <property type="entry name" value="PfkB_Carbo_kinase"/>
</dbReference>
<organism evidence="7 8">
    <name type="scientific">Thalassotalea insulae</name>
    <dbReference type="NCBI Taxonomy" id="2056778"/>
    <lineage>
        <taxon>Bacteria</taxon>
        <taxon>Pseudomonadati</taxon>
        <taxon>Pseudomonadota</taxon>
        <taxon>Gammaproteobacteria</taxon>
        <taxon>Alteromonadales</taxon>
        <taxon>Colwelliaceae</taxon>
        <taxon>Thalassotalea</taxon>
    </lineage>
</organism>
<dbReference type="Pfam" id="PF00294">
    <property type="entry name" value="PfkB"/>
    <property type="match status" value="1"/>
</dbReference>
<evidence type="ECO:0000256" key="1">
    <source>
        <dbReference type="ARBA" id="ARBA00010688"/>
    </source>
</evidence>
<name>A0ABQ6GN52_9GAMM</name>
<dbReference type="InterPro" id="IPR011611">
    <property type="entry name" value="PfkB_dom"/>
</dbReference>
<proteinExistence type="inferred from homology"/>
<evidence type="ECO:0000259" key="6">
    <source>
        <dbReference type="Pfam" id="PF00294"/>
    </source>
</evidence>
<dbReference type="InterPro" id="IPR029056">
    <property type="entry name" value="Ribokinase-like"/>
</dbReference>
<keyword evidence="2" id="KW-0808">Transferase</keyword>
<dbReference type="CDD" id="cd01167">
    <property type="entry name" value="bac_FRK"/>
    <property type="match status" value="1"/>
</dbReference>
<dbReference type="EMBL" id="BSST01000001">
    <property type="protein sequence ID" value="GLX77367.1"/>
    <property type="molecule type" value="Genomic_DNA"/>
</dbReference>
<protein>
    <submittedName>
        <fullName evidence="7">Fructokinase</fullName>
    </submittedName>
</protein>
<dbReference type="PROSITE" id="PS00584">
    <property type="entry name" value="PFKB_KINASES_2"/>
    <property type="match status" value="1"/>
</dbReference>
<evidence type="ECO:0000256" key="2">
    <source>
        <dbReference type="ARBA" id="ARBA00022679"/>
    </source>
</evidence>
<comment type="caution">
    <text evidence="7">The sequence shown here is derived from an EMBL/GenBank/DDBJ whole genome shotgun (WGS) entry which is preliminary data.</text>
</comment>
<accession>A0ABQ6GN52</accession>
<keyword evidence="4" id="KW-0418">Kinase</keyword>
<keyword evidence="5" id="KW-0067">ATP-binding</keyword>
<dbReference type="Proteomes" id="UP001157186">
    <property type="component" value="Unassembled WGS sequence"/>
</dbReference>
<reference evidence="7 8" key="1">
    <citation type="submission" date="2023-03" db="EMBL/GenBank/DDBJ databases">
        <title>Draft genome sequence of Thalassotalea insulae KCTC 62186T.</title>
        <authorList>
            <person name="Sawabe T."/>
        </authorList>
    </citation>
    <scope>NUCLEOTIDE SEQUENCE [LARGE SCALE GENOMIC DNA]</scope>
    <source>
        <strain evidence="7 8">KCTC 62186</strain>
    </source>
</reference>
<evidence type="ECO:0000256" key="5">
    <source>
        <dbReference type="ARBA" id="ARBA00022840"/>
    </source>
</evidence>
<dbReference type="PANTHER" id="PTHR43085">
    <property type="entry name" value="HEXOKINASE FAMILY MEMBER"/>
    <property type="match status" value="1"/>
</dbReference>
<comment type="similarity">
    <text evidence="1">Belongs to the carbohydrate kinase PfkB family.</text>
</comment>
<evidence type="ECO:0000256" key="4">
    <source>
        <dbReference type="ARBA" id="ARBA00022777"/>
    </source>
</evidence>
<keyword evidence="8" id="KW-1185">Reference proteome</keyword>
<evidence type="ECO:0000313" key="8">
    <source>
        <dbReference type="Proteomes" id="UP001157186"/>
    </source>
</evidence>
<dbReference type="PANTHER" id="PTHR43085:SF1">
    <property type="entry name" value="PSEUDOURIDINE KINASE-RELATED"/>
    <property type="match status" value="1"/>
</dbReference>